<feature type="region of interest" description="Disordered" evidence="2">
    <location>
        <begin position="159"/>
        <end position="244"/>
    </location>
</feature>
<keyword evidence="4" id="KW-1185">Reference proteome</keyword>
<name>A0ABQ4YM89_9ASTR</name>
<dbReference type="EMBL" id="BQNB010010493">
    <property type="protein sequence ID" value="GJS78027.1"/>
    <property type="molecule type" value="Genomic_DNA"/>
</dbReference>
<keyword evidence="1" id="KW-0175">Coiled coil</keyword>
<evidence type="ECO:0000256" key="2">
    <source>
        <dbReference type="SAM" id="MobiDB-lite"/>
    </source>
</evidence>
<evidence type="ECO:0000313" key="4">
    <source>
        <dbReference type="Proteomes" id="UP001151760"/>
    </source>
</evidence>
<dbReference type="Proteomes" id="UP001151760">
    <property type="component" value="Unassembled WGS sequence"/>
</dbReference>
<protein>
    <recommendedName>
        <fullName evidence="5">Reverse transcriptase domain-containing protein</fullName>
    </recommendedName>
</protein>
<feature type="compositionally biased region" description="Polar residues" evidence="2">
    <location>
        <begin position="796"/>
        <end position="815"/>
    </location>
</feature>
<proteinExistence type="predicted"/>
<feature type="compositionally biased region" description="Low complexity" evidence="2">
    <location>
        <begin position="168"/>
        <end position="192"/>
    </location>
</feature>
<evidence type="ECO:0000313" key="3">
    <source>
        <dbReference type="EMBL" id="GJS78027.1"/>
    </source>
</evidence>
<feature type="coiled-coil region" evidence="1">
    <location>
        <begin position="587"/>
        <end position="621"/>
    </location>
</feature>
<feature type="compositionally biased region" description="Basic and acidic residues" evidence="2">
    <location>
        <begin position="1238"/>
        <end position="1250"/>
    </location>
</feature>
<reference evidence="3" key="1">
    <citation type="journal article" date="2022" name="Int. J. Mol. Sci.">
        <title>Draft Genome of Tanacetum Coccineum: Genomic Comparison of Closely Related Tanacetum-Family Plants.</title>
        <authorList>
            <person name="Yamashiro T."/>
            <person name="Shiraishi A."/>
            <person name="Nakayama K."/>
            <person name="Satake H."/>
        </authorList>
    </citation>
    <scope>NUCLEOTIDE SEQUENCE</scope>
</reference>
<gene>
    <name evidence="3" type="ORF">Tco_0727908</name>
</gene>
<feature type="region of interest" description="Disordered" evidence="2">
    <location>
        <begin position="794"/>
        <end position="815"/>
    </location>
</feature>
<accession>A0ABQ4YM89</accession>
<evidence type="ECO:0000256" key="1">
    <source>
        <dbReference type="SAM" id="Coils"/>
    </source>
</evidence>
<evidence type="ECO:0008006" key="5">
    <source>
        <dbReference type="Google" id="ProtNLM"/>
    </source>
</evidence>
<feature type="compositionally biased region" description="Low complexity" evidence="2">
    <location>
        <begin position="746"/>
        <end position="758"/>
    </location>
</feature>
<organism evidence="3 4">
    <name type="scientific">Tanacetum coccineum</name>
    <dbReference type="NCBI Taxonomy" id="301880"/>
    <lineage>
        <taxon>Eukaryota</taxon>
        <taxon>Viridiplantae</taxon>
        <taxon>Streptophyta</taxon>
        <taxon>Embryophyta</taxon>
        <taxon>Tracheophyta</taxon>
        <taxon>Spermatophyta</taxon>
        <taxon>Magnoliopsida</taxon>
        <taxon>eudicotyledons</taxon>
        <taxon>Gunneridae</taxon>
        <taxon>Pentapetalae</taxon>
        <taxon>asterids</taxon>
        <taxon>campanulids</taxon>
        <taxon>Asterales</taxon>
        <taxon>Asteraceae</taxon>
        <taxon>Asteroideae</taxon>
        <taxon>Anthemideae</taxon>
        <taxon>Anthemidinae</taxon>
        <taxon>Tanacetum</taxon>
    </lineage>
</organism>
<comment type="caution">
    <text evidence="3">The sequence shown here is derived from an EMBL/GenBank/DDBJ whole genome shotgun (WGS) entry which is preliminary data.</text>
</comment>
<reference evidence="3" key="2">
    <citation type="submission" date="2022-01" db="EMBL/GenBank/DDBJ databases">
        <authorList>
            <person name="Yamashiro T."/>
            <person name="Shiraishi A."/>
            <person name="Satake H."/>
            <person name="Nakayama K."/>
        </authorList>
    </citation>
    <scope>NUCLEOTIDE SEQUENCE</scope>
</reference>
<feature type="compositionally biased region" description="Basic residues" evidence="2">
    <location>
        <begin position="224"/>
        <end position="238"/>
    </location>
</feature>
<feature type="compositionally biased region" description="Polar residues" evidence="2">
    <location>
        <begin position="1251"/>
        <end position="1264"/>
    </location>
</feature>
<sequence>MRRGKVENATAEMLRGLDQLIKRKEGGGMYLLWVPLIGDVRTLIMDEAHASRYLVHPGMDKTYYDLRDMYGGHVWRRILLPIIEVGDKVMFEVSSWKDVVHFGKKEMLAPRYKYLADTNLHVHLEEIKVDKTLRFVEEPVEIIDREVKSLKHSRILTVKSIGTRSEGKPQSSKKPPKPHQSLPKTSKAADPKAATKKPKPAPAKPQKKKRKPVSESSEAPPLAKRAKAGKVVKKRTVKSSKQLVDEFVDEGVPTAKPSLEDTEEAILQKVLQESLTDAYPTQRGPLPPVVFRETDTGKFQPLPEVPGKGKEKVGEEQAAQVLLNLQTPKKKSPAEQYIFQRRSHVPTETAGREDSTSLYAELGLYGSDTESDEEMPSVVRSGAQDEGQAGPDPGTLDEGQAGPNPDDVAESQPLPTPSVLARPNLEHSDVEITDPSSQPQPEHMDEGFTAAAYPDVQENLKLTVDEQVIPEEPVSSTGTLSSLQHLAKDFSFGDQFLNDKPSEADNEKTTADTEVESMVSVTIQQDTSVFPPMTSPVIDPVPRPDSPNVHWPLPTTTTTTAATTTTTLPLPPQPQQGPSDPIIIKRMGELEEFIVNLMEENQALETRLDKKGSRINKLETMDLPKMIREQTVEFIDSQEIDRKINESVKEVVISSVKHAMRAPLHARFKDLPTSDMKEILLQRMLEENYDKGHANYCDSNRITHNFSSTVSFRFSSRGFWHNRASDSAQAPPPPPLSSSTHQGDQSTSTAAPSSSKTAASAEYSAWTTTDTQIKPSITTIPDDLYMDDETTADEQAYSSGDIPTTPKPSWTIPSSDLTMPTNNWASALKSTYAPPQENSLLAQTGDMAIFMDWYCKRQGITHLTLQDLEGPTFEIVKVFHPDVIHLQFQMEECHKLLTDQVDDTILRYNVSKPLPLGGEPGHVTIQPDFFFNKDLEYLRYGRKVGRPALSISKMKAAYYPDVGLEQLVPDQFWIEAECKYDIAAMYGISHWWFQRQRFYIDRFSSEGDRRAVRTHMRILSVVRIEVFSMYGYNYMKKIVLRRADLKEYVIAERDFKYMYPSDFEDLYLLNLQGHLNHLSPEDKKILTTAVNLWTRNLVIRQRVEDFQLGIESYQTQLNLTKPRWEATGFEFKHDFTVIDSPRAVIFRDRYGVQMIMRFNEIHKFSDGTLQQIDEALDYRVKEFRINRTNPGMNARFWTKKDVDRSKDFMFAIQKRDSRRRLPEILLKMNLPDHRSVLMDPEDQAKMEMETPRSSGVNSPPNAHT</sequence>
<feature type="region of interest" description="Disordered" evidence="2">
    <location>
        <begin position="723"/>
        <end position="758"/>
    </location>
</feature>
<feature type="region of interest" description="Disordered" evidence="2">
    <location>
        <begin position="1238"/>
        <end position="1264"/>
    </location>
</feature>
<feature type="region of interest" description="Disordered" evidence="2">
    <location>
        <begin position="278"/>
        <end position="452"/>
    </location>
</feature>
<feature type="compositionally biased region" description="Basic residues" evidence="2">
    <location>
        <begin position="194"/>
        <end position="211"/>
    </location>
</feature>